<feature type="transmembrane region" description="Helical" evidence="6">
    <location>
        <begin position="166"/>
        <end position="185"/>
    </location>
</feature>
<feature type="transmembrane region" description="Helical" evidence="6">
    <location>
        <begin position="102"/>
        <end position="124"/>
    </location>
</feature>
<feature type="domain" description="ABC transmembrane type-2" evidence="7">
    <location>
        <begin position="20"/>
        <end position="246"/>
    </location>
</feature>
<dbReference type="RefSeq" id="WP_203382727.1">
    <property type="nucleotide sequence ID" value="NZ_JAENHP010000025.1"/>
</dbReference>
<dbReference type="PROSITE" id="PS51012">
    <property type="entry name" value="ABC_TM2"/>
    <property type="match status" value="1"/>
</dbReference>
<dbReference type="InterPro" id="IPR052902">
    <property type="entry name" value="ABC-2_transporter"/>
</dbReference>
<comment type="similarity">
    <text evidence="6">Belongs to the ABC-2 integral membrane protein family.</text>
</comment>
<dbReference type="InterPro" id="IPR047817">
    <property type="entry name" value="ABC2_TM_bact-type"/>
</dbReference>
<evidence type="ECO:0000313" key="9">
    <source>
        <dbReference type="Proteomes" id="UP000632138"/>
    </source>
</evidence>
<sequence>MRVFAKLTLTEFRLFLREPVSAFFVLLFPTLLVVILGSIPSFREPTEDLGGGRVIDLYVGIAVVLTLAMVAIQVAPAVLATYRERGVLRRLATTPVSPLKMLGAQLAMNGIAAVLSTALVLAVGRIVFDVALAEQFAGFVLAFLLTLAGTLAIGLFVAAVAPSGKAGNAIGTVLFFPLMFFAGLWTPREVMPDILRRIADFTPLGAGERALSDAMTGSWPNLLSATVLLAYLAGFGLAAVRLFRWS</sequence>
<evidence type="ECO:0000256" key="4">
    <source>
        <dbReference type="ARBA" id="ARBA00023136"/>
    </source>
</evidence>
<name>A0ABS2AR97_9ACTN</name>
<comment type="subcellular location">
    <subcellularLocation>
        <location evidence="6">Cell membrane</location>
        <topology evidence="6">Multi-pass membrane protein</topology>
    </subcellularLocation>
    <subcellularLocation>
        <location evidence="1">Membrane</location>
        <topology evidence="1">Multi-pass membrane protein</topology>
    </subcellularLocation>
</comment>
<gene>
    <name evidence="8" type="ORF">JIG36_43440</name>
</gene>
<evidence type="ECO:0000256" key="5">
    <source>
        <dbReference type="ARBA" id="ARBA00023251"/>
    </source>
</evidence>
<dbReference type="PANTHER" id="PTHR43027">
    <property type="entry name" value="DOXORUBICIN RESISTANCE ABC TRANSPORTER PERMEASE PROTEIN DRRC-RELATED"/>
    <property type="match status" value="1"/>
</dbReference>
<organism evidence="8 9">
    <name type="scientific">Paractinoplanes ovalisporus</name>
    <dbReference type="NCBI Taxonomy" id="2810368"/>
    <lineage>
        <taxon>Bacteria</taxon>
        <taxon>Bacillati</taxon>
        <taxon>Actinomycetota</taxon>
        <taxon>Actinomycetes</taxon>
        <taxon>Micromonosporales</taxon>
        <taxon>Micromonosporaceae</taxon>
        <taxon>Paractinoplanes</taxon>
    </lineage>
</organism>
<evidence type="ECO:0000256" key="3">
    <source>
        <dbReference type="ARBA" id="ARBA00022989"/>
    </source>
</evidence>
<feature type="transmembrane region" description="Helical" evidence="6">
    <location>
        <begin position="20"/>
        <end position="39"/>
    </location>
</feature>
<dbReference type="InterPro" id="IPR000412">
    <property type="entry name" value="ABC_2_transport"/>
</dbReference>
<keyword evidence="6" id="KW-1003">Cell membrane</keyword>
<comment type="caution">
    <text evidence="8">The sequence shown here is derived from an EMBL/GenBank/DDBJ whole genome shotgun (WGS) entry which is preliminary data.</text>
</comment>
<keyword evidence="9" id="KW-1185">Reference proteome</keyword>
<dbReference type="PIRSF" id="PIRSF006648">
    <property type="entry name" value="DrrB"/>
    <property type="match status" value="1"/>
</dbReference>
<reference evidence="8 9" key="1">
    <citation type="submission" date="2021-01" db="EMBL/GenBank/DDBJ databases">
        <title>Actinoplanes sp. nov. LDG1-06 isolated from lichen.</title>
        <authorList>
            <person name="Saeng-In P."/>
            <person name="Phongsopitanun W."/>
            <person name="Kanchanasin P."/>
            <person name="Yuki M."/>
            <person name="Kudo T."/>
            <person name="Ohkuma M."/>
            <person name="Tanasupawat S."/>
        </authorList>
    </citation>
    <scope>NUCLEOTIDE SEQUENCE [LARGE SCALE GENOMIC DNA]</scope>
    <source>
        <strain evidence="8 9">LDG1-06</strain>
    </source>
</reference>
<dbReference type="PANTHER" id="PTHR43027:SF2">
    <property type="entry name" value="TRANSPORT PERMEASE PROTEIN"/>
    <property type="match status" value="1"/>
</dbReference>
<protein>
    <recommendedName>
        <fullName evidence="6">Transport permease protein</fullName>
    </recommendedName>
</protein>
<keyword evidence="6" id="KW-0813">Transport</keyword>
<keyword evidence="3 6" id="KW-1133">Transmembrane helix</keyword>
<keyword evidence="2 6" id="KW-0812">Transmembrane</keyword>
<evidence type="ECO:0000256" key="1">
    <source>
        <dbReference type="ARBA" id="ARBA00004141"/>
    </source>
</evidence>
<dbReference type="Pfam" id="PF01061">
    <property type="entry name" value="ABC2_membrane"/>
    <property type="match status" value="1"/>
</dbReference>
<keyword evidence="4 6" id="KW-0472">Membrane</keyword>
<dbReference type="InterPro" id="IPR013525">
    <property type="entry name" value="ABC2_TM"/>
</dbReference>
<accession>A0ABS2AR97</accession>
<evidence type="ECO:0000256" key="2">
    <source>
        <dbReference type="ARBA" id="ARBA00022692"/>
    </source>
</evidence>
<evidence type="ECO:0000259" key="7">
    <source>
        <dbReference type="PROSITE" id="PS51012"/>
    </source>
</evidence>
<dbReference type="EMBL" id="JAENHP010000025">
    <property type="protein sequence ID" value="MBM2622378.1"/>
    <property type="molecule type" value="Genomic_DNA"/>
</dbReference>
<evidence type="ECO:0000256" key="6">
    <source>
        <dbReference type="RuleBase" id="RU361157"/>
    </source>
</evidence>
<keyword evidence="5" id="KW-0046">Antibiotic resistance</keyword>
<feature type="transmembrane region" description="Helical" evidence="6">
    <location>
        <begin position="136"/>
        <end position="159"/>
    </location>
</feature>
<feature type="transmembrane region" description="Helical" evidence="6">
    <location>
        <begin position="59"/>
        <end position="82"/>
    </location>
</feature>
<evidence type="ECO:0000313" key="8">
    <source>
        <dbReference type="EMBL" id="MBM2622378.1"/>
    </source>
</evidence>
<proteinExistence type="inferred from homology"/>
<feature type="transmembrane region" description="Helical" evidence="6">
    <location>
        <begin position="222"/>
        <end position="243"/>
    </location>
</feature>
<dbReference type="Proteomes" id="UP000632138">
    <property type="component" value="Unassembled WGS sequence"/>
</dbReference>